<dbReference type="OrthoDB" id="10012278at2"/>
<dbReference type="AlphaFoldDB" id="A0A517WR74"/>
<protein>
    <submittedName>
        <fullName evidence="2">Uncharacterized protein</fullName>
    </submittedName>
</protein>
<keyword evidence="1" id="KW-1133">Transmembrane helix</keyword>
<evidence type="ECO:0000256" key="1">
    <source>
        <dbReference type="SAM" id="Phobius"/>
    </source>
</evidence>
<dbReference type="Proteomes" id="UP000318384">
    <property type="component" value="Chromosome"/>
</dbReference>
<keyword evidence="1" id="KW-0472">Membrane</keyword>
<keyword evidence="1" id="KW-0812">Transmembrane</keyword>
<dbReference type="EMBL" id="CP037422">
    <property type="protein sequence ID" value="QDU07718.1"/>
    <property type="molecule type" value="Genomic_DNA"/>
</dbReference>
<name>A0A517WR74_9PLAN</name>
<dbReference type="RefSeq" id="WP_145171867.1">
    <property type="nucleotide sequence ID" value="NZ_CP037422.1"/>
</dbReference>
<evidence type="ECO:0000313" key="2">
    <source>
        <dbReference type="EMBL" id="QDU07718.1"/>
    </source>
</evidence>
<accession>A0A517WR74</accession>
<organism evidence="2 3">
    <name type="scientific">Gimesia aquarii</name>
    <dbReference type="NCBI Taxonomy" id="2527964"/>
    <lineage>
        <taxon>Bacteria</taxon>
        <taxon>Pseudomonadati</taxon>
        <taxon>Planctomycetota</taxon>
        <taxon>Planctomycetia</taxon>
        <taxon>Planctomycetales</taxon>
        <taxon>Planctomycetaceae</taxon>
        <taxon>Gimesia</taxon>
    </lineage>
</organism>
<keyword evidence="3" id="KW-1185">Reference proteome</keyword>
<proteinExistence type="predicted"/>
<feature type="transmembrane region" description="Helical" evidence="1">
    <location>
        <begin position="9"/>
        <end position="27"/>
    </location>
</feature>
<reference evidence="2 3" key="1">
    <citation type="submission" date="2019-03" db="EMBL/GenBank/DDBJ databases">
        <title>Deep-cultivation of Planctomycetes and their phenomic and genomic characterization uncovers novel biology.</title>
        <authorList>
            <person name="Wiegand S."/>
            <person name="Jogler M."/>
            <person name="Boedeker C."/>
            <person name="Pinto D."/>
            <person name="Vollmers J."/>
            <person name="Rivas-Marin E."/>
            <person name="Kohn T."/>
            <person name="Peeters S.H."/>
            <person name="Heuer A."/>
            <person name="Rast P."/>
            <person name="Oberbeckmann S."/>
            <person name="Bunk B."/>
            <person name="Jeske O."/>
            <person name="Meyerdierks A."/>
            <person name="Storesund J.E."/>
            <person name="Kallscheuer N."/>
            <person name="Luecker S."/>
            <person name="Lage O.M."/>
            <person name="Pohl T."/>
            <person name="Merkel B.J."/>
            <person name="Hornburger P."/>
            <person name="Mueller R.-W."/>
            <person name="Bruemmer F."/>
            <person name="Labrenz M."/>
            <person name="Spormann A.M."/>
            <person name="Op den Camp H."/>
            <person name="Overmann J."/>
            <person name="Amann R."/>
            <person name="Jetten M.S.M."/>
            <person name="Mascher T."/>
            <person name="Medema M.H."/>
            <person name="Devos D.P."/>
            <person name="Kaster A.-K."/>
            <person name="Ovreas L."/>
            <person name="Rohde M."/>
            <person name="Galperin M.Y."/>
            <person name="Jogler C."/>
        </authorList>
    </citation>
    <scope>NUCLEOTIDE SEQUENCE [LARGE SCALE GENOMIC DNA]</scope>
    <source>
        <strain evidence="2 3">V202</strain>
    </source>
</reference>
<evidence type="ECO:0000313" key="3">
    <source>
        <dbReference type="Proteomes" id="UP000318384"/>
    </source>
</evidence>
<gene>
    <name evidence="2" type="ORF">V202x_10790</name>
</gene>
<sequence length="112" mass="12679">MKSHTKHDWIIGFIIVPFLLMCANVLSHNHWDSLNNPEGKFTNVSEYLAQERPPSYITKINKQGTTFFIAYSSMDEVGLALPSGPAAYVFDETGKLIQWSSDIGEDPQFQQQ</sequence>